<dbReference type="OrthoDB" id="6088477at2759"/>
<dbReference type="InterPro" id="IPR021893">
    <property type="entry name" value="ZMYM2-like_C"/>
</dbReference>
<reference evidence="7" key="2">
    <citation type="submission" date="2025-08" db="UniProtKB">
        <authorList>
            <consortium name="RefSeq"/>
        </authorList>
    </citation>
    <scope>IDENTIFICATION</scope>
    <source>
        <tissue evidence="7">Whole sample</tissue>
    </source>
</reference>
<dbReference type="GO" id="GO:0003677">
    <property type="term" value="F:DNA binding"/>
    <property type="evidence" value="ECO:0007669"/>
    <property type="project" value="InterPro"/>
</dbReference>
<reference evidence="6" key="1">
    <citation type="submission" date="2024-06" db="UniProtKB">
        <authorList>
            <consortium name="RefSeq"/>
        </authorList>
    </citation>
    <scope>NUCLEOTIDE SEQUENCE [LARGE SCALE GENOMIC DNA]</scope>
</reference>
<keyword evidence="4" id="KW-0233">DNA recombination</keyword>
<evidence type="ECO:0000313" key="6">
    <source>
        <dbReference type="Proteomes" id="UP000694844"/>
    </source>
</evidence>
<keyword evidence="1" id="KW-1017">Isopeptide bond</keyword>
<sequence>MESDESEGIQDLPVTFELNLPDDMNTDEVISLMEVLQSDIEGFDEMLLDAVIHEAENEAEQTESKTTIALKTEEQIQQHSNAFQISASNEQPPGPSDNFPESSGCRFKTLAEQDLQEIECNKYSNSTKKNTKWGIGVFNAWCLERLNKLLDLHTIAAPLLNENLRKFYAEAQPKNLSNRSKTMPQEHAAEYHKNSMKNVRAAINRHLKDIGREIDIVKDIEFKSSNTMLSSKLKFNLKQGLSRATQHHPTISNEDLLKINTYLSNDNPVALRFRIWYFLAIHFVSRGCEFHHQLSIRSLKFEKDENGIEYVTISHETHQKNHQGGLEETNEEANDKRMYATGTPSCPVQSLKLFLSKTDPNALSLFNECNKGALQDENPMNHDIWYSNKPVKPKKFTSFMPDICKNAGTRRFTAHSLRTTAITAMSDAGLTDRNIMFMSDHKCEESLKSYCRRPSTEQKKVISTILGSVATGERNQTTVNSIVPTNVCLPGITNQKLSINKESSHLTGFGGNSIFKDCHFHFNN</sequence>
<evidence type="ECO:0000259" key="5">
    <source>
        <dbReference type="Pfam" id="PF12012"/>
    </source>
</evidence>
<keyword evidence="6" id="KW-1185">Reference proteome</keyword>
<dbReference type="KEGG" id="cvn:111106598"/>
<proteinExistence type="predicted"/>
<feature type="domain" description="ZMYM2-like/QRICH1 C-terminal" evidence="5">
    <location>
        <begin position="251"/>
        <end position="404"/>
    </location>
</feature>
<evidence type="ECO:0000256" key="1">
    <source>
        <dbReference type="ARBA" id="ARBA00022499"/>
    </source>
</evidence>
<gene>
    <name evidence="7" type="primary">LOC111106598</name>
</gene>
<organism evidence="6 7">
    <name type="scientific">Crassostrea virginica</name>
    <name type="common">Eastern oyster</name>
    <dbReference type="NCBI Taxonomy" id="6565"/>
    <lineage>
        <taxon>Eukaryota</taxon>
        <taxon>Metazoa</taxon>
        <taxon>Spiralia</taxon>
        <taxon>Lophotrochozoa</taxon>
        <taxon>Mollusca</taxon>
        <taxon>Bivalvia</taxon>
        <taxon>Autobranchia</taxon>
        <taxon>Pteriomorphia</taxon>
        <taxon>Ostreida</taxon>
        <taxon>Ostreoidea</taxon>
        <taxon>Ostreidae</taxon>
        <taxon>Crassostrea</taxon>
    </lineage>
</organism>
<keyword evidence="3" id="KW-0832">Ubl conjugation</keyword>
<keyword evidence="2" id="KW-0597">Phosphoprotein</keyword>
<dbReference type="InterPro" id="IPR013762">
    <property type="entry name" value="Integrase-like_cat_sf"/>
</dbReference>
<dbReference type="InterPro" id="IPR052787">
    <property type="entry name" value="MAVS"/>
</dbReference>
<evidence type="ECO:0000256" key="4">
    <source>
        <dbReference type="ARBA" id="ARBA00023172"/>
    </source>
</evidence>
<evidence type="ECO:0000256" key="2">
    <source>
        <dbReference type="ARBA" id="ARBA00022553"/>
    </source>
</evidence>
<dbReference type="AlphaFoldDB" id="A0A8B8B0U8"/>
<dbReference type="PANTHER" id="PTHR21446">
    <property type="entry name" value="DUF3504 DOMAIN-CONTAINING PROTEIN"/>
    <property type="match status" value="1"/>
</dbReference>
<dbReference type="PANTHER" id="PTHR21446:SF12">
    <property type="entry name" value="POTASSIUM CHANNEL TETRAMERIZATION DOMAIN CONTAINING 1"/>
    <property type="match status" value="1"/>
</dbReference>
<name>A0A8B8B0U8_CRAVI</name>
<evidence type="ECO:0000256" key="3">
    <source>
        <dbReference type="ARBA" id="ARBA00022843"/>
    </source>
</evidence>
<dbReference type="SUPFAM" id="SSF56349">
    <property type="entry name" value="DNA breaking-rejoining enzymes"/>
    <property type="match status" value="1"/>
</dbReference>
<dbReference type="Pfam" id="PF12012">
    <property type="entry name" value="DUF3504"/>
    <property type="match status" value="1"/>
</dbReference>
<dbReference type="InterPro" id="IPR011010">
    <property type="entry name" value="DNA_brk_join_enz"/>
</dbReference>
<dbReference type="Proteomes" id="UP000694844">
    <property type="component" value="Chromosome 1"/>
</dbReference>
<dbReference type="GO" id="GO:0006310">
    <property type="term" value="P:DNA recombination"/>
    <property type="evidence" value="ECO:0007669"/>
    <property type="project" value="UniProtKB-KW"/>
</dbReference>
<dbReference type="RefSeq" id="XP_022297037.1">
    <property type="nucleotide sequence ID" value="XM_022441329.1"/>
</dbReference>
<protein>
    <submittedName>
        <fullName evidence="7">Uncharacterized protein LOC111106598</fullName>
    </submittedName>
</protein>
<accession>A0A8B8B0U8</accession>
<dbReference type="GO" id="GO:0015074">
    <property type="term" value="P:DNA integration"/>
    <property type="evidence" value="ECO:0007669"/>
    <property type="project" value="InterPro"/>
</dbReference>
<evidence type="ECO:0000313" key="7">
    <source>
        <dbReference type="RefSeq" id="XP_022297037.1"/>
    </source>
</evidence>
<dbReference type="GeneID" id="111106598"/>
<dbReference type="Gene3D" id="1.10.443.10">
    <property type="entry name" value="Intergrase catalytic core"/>
    <property type="match status" value="1"/>
</dbReference>